<evidence type="ECO:0000313" key="1">
    <source>
        <dbReference type="EMBL" id="RJT83068.1"/>
    </source>
</evidence>
<dbReference type="AlphaFoldDB" id="A0A3A5MF20"/>
<accession>A0A3A5MF20</accession>
<organism evidence="1 2">
    <name type="scientific">Arthrobacter cheniae</name>
    <dbReference type="NCBI Taxonomy" id="1258888"/>
    <lineage>
        <taxon>Bacteria</taxon>
        <taxon>Bacillati</taxon>
        <taxon>Actinomycetota</taxon>
        <taxon>Actinomycetes</taxon>
        <taxon>Micrococcales</taxon>
        <taxon>Micrococcaceae</taxon>
        <taxon>Arthrobacter</taxon>
    </lineage>
</organism>
<comment type="caution">
    <text evidence="1">The sequence shown here is derived from an EMBL/GenBank/DDBJ whole genome shotgun (WGS) entry which is preliminary data.</text>
</comment>
<dbReference type="Proteomes" id="UP000272560">
    <property type="component" value="Unassembled WGS sequence"/>
</dbReference>
<proteinExistence type="predicted"/>
<name>A0A3A5MF20_9MICC</name>
<sequence length="128" mass="13846">MVSSHGPPAPQASEGVVVPTLHEAMKQPWALRRTSSCAGQVVIVDGSPIEHNVEVAKASNPRTFPTGWRVLRTVAGECRTWEASAAGPRPEVLRRVNHTDSSVRLPRTPTKPQSVLVVPREVGHVHAQ</sequence>
<reference evidence="1 2" key="1">
    <citation type="submission" date="2018-09" db="EMBL/GenBank/DDBJ databases">
        <title>Novel species of Arthrobacter.</title>
        <authorList>
            <person name="Liu Q."/>
            <person name="Xin Y.-H."/>
        </authorList>
    </citation>
    <scope>NUCLEOTIDE SEQUENCE [LARGE SCALE GENOMIC DNA]</scope>
    <source>
        <strain evidence="1 2">Hz2</strain>
    </source>
</reference>
<keyword evidence="2" id="KW-1185">Reference proteome</keyword>
<evidence type="ECO:0000313" key="2">
    <source>
        <dbReference type="Proteomes" id="UP000272560"/>
    </source>
</evidence>
<gene>
    <name evidence="1" type="ORF">D6T63_01000</name>
</gene>
<dbReference type="EMBL" id="QZVT01000001">
    <property type="protein sequence ID" value="RJT83068.1"/>
    <property type="molecule type" value="Genomic_DNA"/>
</dbReference>
<protein>
    <submittedName>
        <fullName evidence="1">Uncharacterized protein</fullName>
    </submittedName>
</protein>